<organism evidence="2 3">
    <name type="scientific">Campylobacter hominis (strain ATCC BAA-381 / DSM 21671 / CCUG 45161 / LMG 19568 / NCTC 13146 / CH001A)</name>
    <dbReference type="NCBI Taxonomy" id="360107"/>
    <lineage>
        <taxon>Bacteria</taxon>
        <taxon>Pseudomonadati</taxon>
        <taxon>Campylobacterota</taxon>
        <taxon>Epsilonproteobacteria</taxon>
        <taxon>Campylobacterales</taxon>
        <taxon>Campylobacteraceae</taxon>
        <taxon>Campylobacter</taxon>
    </lineage>
</organism>
<feature type="domain" description="4Fe-4S ferredoxin-type" evidence="1">
    <location>
        <begin position="125"/>
        <end position="153"/>
    </location>
</feature>
<dbReference type="InterPro" id="IPR017896">
    <property type="entry name" value="4Fe4S_Fe-S-bd"/>
</dbReference>
<reference evidence="3" key="1">
    <citation type="submission" date="2007-07" db="EMBL/GenBank/DDBJ databases">
        <title>Complete genome sequence of Campylobacter hominis ATCC BAA-381, a commensal isolated from the human gastrointestinal tract.</title>
        <authorList>
            <person name="Fouts D.E."/>
            <person name="Mongodin E.F."/>
            <person name="Puiu D."/>
            <person name="Sebastian Y."/>
            <person name="Miller W.G."/>
            <person name="Mandrell R.E."/>
            <person name="Nelson K.E."/>
        </authorList>
    </citation>
    <scope>NUCLEOTIDE SEQUENCE [LARGE SCALE GENOMIC DNA]</scope>
    <source>
        <strain evidence="3">ATCC BAA-381 / LMG 19568 / NCTC 13146 / CH001A</strain>
    </source>
</reference>
<dbReference type="PROSITE" id="PS51379">
    <property type="entry name" value="4FE4S_FER_2"/>
    <property type="match status" value="2"/>
</dbReference>
<dbReference type="HOGENOM" id="CLU_077329_2_0_7"/>
<gene>
    <name evidence="2" type="ordered locus">CHAB381_1720</name>
</gene>
<dbReference type="SUPFAM" id="SSF54862">
    <property type="entry name" value="4Fe-4S ferredoxins"/>
    <property type="match status" value="2"/>
</dbReference>
<evidence type="ECO:0000313" key="3">
    <source>
        <dbReference type="Proteomes" id="UP000002407"/>
    </source>
</evidence>
<dbReference type="Proteomes" id="UP000002407">
    <property type="component" value="Chromosome"/>
</dbReference>
<dbReference type="AlphaFoldDB" id="A7I3Z1"/>
<dbReference type="Gene3D" id="3.30.70.20">
    <property type="match status" value="2"/>
</dbReference>
<dbReference type="KEGG" id="cha:CHAB381_1720"/>
<name>A7I3Z1_CAMHC</name>
<protein>
    <submittedName>
        <fullName evidence="2">4Fe-4S ferredoxin, iron-sulfur binding</fullName>
    </submittedName>
</protein>
<evidence type="ECO:0000313" key="2">
    <source>
        <dbReference type="EMBL" id="ABS51423.1"/>
    </source>
</evidence>
<evidence type="ECO:0000259" key="1">
    <source>
        <dbReference type="PROSITE" id="PS51379"/>
    </source>
</evidence>
<dbReference type="RefSeq" id="WP_012109539.1">
    <property type="nucleotide sequence ID" value="NC_009714.1"/>
</dbReference>
<dbReference type="EMBL" id="CP000776">
    <property type="protein sequence ID" value="ABS51423.1"/>
    <property type="molecule type" value="Genomic_DNA"/>
</dbReference>
<proteinExistence type="predicted"/>
<keyword evidence="3" id="KW-1185">Reference proteome</keyword>
<dbReference type="STRING" id="360107.CHAB381_1720"/>
<sequence>MKSDKRAIFDKILRRENFISPPYFSGEFDCDGCEAVCINACDKDLLKFDGKKVKFIPNEKGCDFCRKCAVSCENSKRLTLSLKFPAKIHAIAEISVNSCLAWNGVVCYNCFDICKFKAIDYFGVFRPVINNKCVGCAECIGSCFKNAITLKAEV</sequence>
<feature type="domain" description="4Fe-4S ferredoxin-type" evidence="1">
    <location>
        <begin position="20"/>
        <end position="51"/>
    </location>
</feature>
<accession>A7I3Z1</accession>
<dbReference type="eggNOG" id="COG2221">
    <property type="taxonomic scope" value="Bacteria"/>
</dbReference>